<evidence type="ECO:0000256" key="1">
    <source>
        <dbReference type="ARBA" id="ARBA00022737"/>
    </source>
</evidence>
<evidence type="ECO:0000256" key="2">
    <source>
        <dbReference type="PROSITE-ProRule" id="PRU00504"/>
    </source>
</evidence>
<proteinExistence type="predicted"/>
<protein>
    <submittedName>
        <fullName evidence="4">Uncharacterized protein</fullName>
    </submittedName>
</protein>
<dbReference type="SUPFAM" id="SSF101898">
    <property type="entry name" value="NHL repeat"/>
    <property type="match status" value="1"/>
</dbReference>
<dbReference type="Proteomes" id="UP000663845">
    <property type="component" value="Unassembled WGS sequence"/>
</dbReference>
<dbReference type="EMBL" id="CAJNOG010000008">
    <property type="protein sequence ID" value="CAF0738740.1"/>
    <property type="molecule type" value="Genomic_DNA"/>
</dbReference>
<sequence>MSSSGDRFTDIELENKRLPACFGYITWKLLSLEDTMKELQDILQEINRFVKLAKKYFVDHLGQIYVADCGNNRVVRWCEGDEEGEAVVGGNGEGNQSNQLYSPTGLSFDNEENLYVADQGNRRIQKYEKNLN</sequence>
<name>A0A813NK85_9BILA</name>
<evidence type="ECO:0000313" key="5">
    <source>
        <dbReference type="Proteomes" id="UP000663845"/>
    </source>
</evidence>
<comment type="caution">
    <text evidence="4">The sequence shown here is derived from an EMBL/GenBank/DDBJ whole genome shotgun (WGS) entry which is preliminary data.</text>
</comment>
<dbReference type="AlphaFoldDB" id="A0A813NK85"/>
<keyword evidence="1" id="KW-0677">Repeat</keyword>
<accession>A0A813NK85</accession>
<evidence type="ECO:0000313" key="4">
    <source>
        <dbReference type="EMBL" id="CAF0738740.1"/>
    </source>
</evidence>
<feature type="compositionally biased region" description="Polar residues" evidence="3">
    <location>
        <begin position="96"/>
        <end position="106"/>
    </location>
</feature>
<organism evidence="4 5">
    <name type="scientific">Adineta steineri</name>
    <dbReference type="NCBI Taxonomy" id="433720"/>
    <lineage>
        <taxon>Eukaryota</taxon>
        <taxon>Metazoa</taxon>
        <taxon>Spiralia</taxon>
        <taxon>Gnathifera</taxon>
        <taxon>Rotifera</taxon>
        <taxon>Eurotatoria</taxon>
        <taxon>Bdelloidea</taxon>
        <taxon>Adinetida</taxon>
        <taxon>Adinetidae</taxon>
        <taxon>Adineta</taxon>
    </lineage>
</organism>
<feature type="region of interest" description="Disordered" evidence="3">
    <location>
        <begin position="86"/>
        <end position="106"/>
    </location>
</feature>
<dbReference type="Gene3D" id="2.120.10.30">
    <property type="entry name" value="TolB, C-terminal domain"/>
    <property type="match status" value="1"/>
</dbReference>
<reference evidence="4" key="1">
    <citation type="submission" date="2021-02" db="EMBL/GenBank/DDBJ databases">
        <authorList>
            <person name="Nowell W R."/>
        </authorList>
    </citation>
    <scope>NUCLEOTIDE SEQUENCE</scope>
</reference>
<dbReference type="InterPro" id="IPR011042">
    <property type="entry name" value="6-blade_b-propeller_TolB-like"/>
</dbReference>
<dbReference type="PROSITE" id="PS51125">
    <property type="entry name" value="NHL"/>
    <property type="match status" value="1"/>
</dbReference>
<evidence type="ECO:0000256" key="3">
    <source>
        <dbReference type="SAM" id="MobiDB-lite"/>
    </source>
</evidence>
<dbReference type="InterPro" id="IPR001258">
    <property type="entry name" value="NHL_repeat"/>
</dbReference>
<gene>
    <name evidence="4" type="ORF">JYZ213_LOCUS1729</name>
</gene>
<feature type="repeat" description="NHL" evidence="2">
    <location>
        <begin position="99"/>
        <end position="130"/>
    </location>
</feature>
<dbReference type="Pfam" id="PF01436">
    <property type="entry name" value="NHL"/>
    <property type="match status" value="1"/>
</dbReference>